<evidence type="ECO:0000313" key="3">
    <source>
        <dbReference type="EMBL" id="HIW02347.1"/>
    </source>
</evidence>
<evidence type="ECO:0000256" key="2">
    <source>
        <dbReference type="SAM" id="Phobius"/>
    </source>
</evidence>
<reference evidence="3" key="1">
    <citation type="journal article" date="2021" name="PeerJ">
        <title>Extensive microbial diversity within the chicken gut microbiome revealed by metagenomics and culture.</title>
        <authorList>
            <person name="Gilroy R."/>
            <person name="Ravi A."/>
            <person name="Getino M."/>
            <person name="Pursley I."/>
            <person name="Horton D.L."/>
            <person name="Alikhan N.F."/>
            <person name="Baker D."/>
            <person name="Gharbi K."/>
            <person name="Hall N."/>
            <person name="Watson M."/>
            <person name="Adriaenssens E.M."/>
            <person name="Foster-Nyarko E."/>
            <person name="Jarju S."/>
            <person name="Secka A."/>
            <person name="Antonio M."/>
            <person name="Oren A."/>
            <person name="Chaudhuri R.R."/>
            <person name="La Ragione R."/>
            <person name="Hildebrand F."/>
            <person name="Pallen M.J."/>
        </authorList>
    </citation>
    <scope>NUCLEOTIDE SEQUENCE</scope>
    <source>
        <strain evidence="3">12435</strain>
    </source>
</reference>
<protein>
    <submittedName>
        <fullName evidence="3">Cell envelope integrity protein TolA</fullName>
    </submittedName>
</protein>
<feature type="compositionally biased region" description="Acidic residues" evidence="1">
    <location>
        <begin position="1227"/>
        <end position="1255"/>
    </location>
</feature>
<feature type="compositionally biased region" description="Low complexity" evidence="1">
    <location>
        <begin position="1186"/>
        <end position="1198"/>
    </location>
</feature>
<comment type="caution">
    <text evidence="3">The sequence shown here is derived from an EMBL/GenBank/DDBJ whole genome shotgun (WGS) entry which is preliminary data.</text>
</comment>
<gene>
    <name evidence="3" type="ORF">H9892_03325</name>
</gene>
<organism evidence="3 4">
    <name type="scientific">Candidatus Protoclostridium stercorigallinarum</name>
    <dbReference type="NCBI Taxonomy" id="2838741"/>
    <lineage>
        <taxon>Bacteria</taxon>
        <taxon>Bacillati</taxon>
        <taxon>Bacillota</taxon>
        <taxon>Clostridia</taxon>
        <taxon>Candidatus Protoclostridium</taxon>
    </lineage>
</organism>
<keyword evidence="2" id="KW-0472">Membrane</keyword>
<dbReference type="EMBL" id="DXHS01000058">
    <property type="protein sequence ID" value="HIW02347.1"/>
    <property type="molecule type" value="Genomic_DNA"/>
</dbReference>
<sequence length="1348" mass="146316">MQSKINSLRKRSLTIVALIVAAALVLSLIAFFPVAAGSRTEKAAAVDMVEETTVTNGEFTETSGSETLMTPSSWTSNAVSVINEDNVISGVVDLDPAALDSDALEDLGLEADDVIRTPFGSSSDSNMFAGSDANALFINSDGADIVYGYDSSSISLDASSYYEISAWVKTSDFGDGQGASLKVSGMENDIIIEDIDTVDYCNEKDISPNKENHYGWVEYKIYIATSTMSAPSITISLQLGSSVSFTDPSSSSEEPRVISDESNGWALFDHVTAKQYTYNTFVSRVADINDTHTFIDPFEERTYALSDDGCALYYDENDSAFLSVDENGNILSEGDADFTANIIGDFEENRMTRWDSAQQSYGVQPEVGAYGAESEELGIDNAEDIPYSPDGEKGNILMINTFDAKSETFKSASGGVKSCDFTIERRTNYRLSVWVKTVGESPAGIVIAGDDYRGPLNDPNDKVNNGKGQLMVAATQLSGGDDDMRYGWSEQVFYLQGSVYNDYDVHIELWLGMRAGGETSAANASGIAMFDSIRIEEITYDEYSTNSSSGTTVTFDGEAADNSITNGYFDEFGDPDGDSNIYSPENWTLTVAGKDETKGMSTNVYNDDYLDYTVAGIVSSDMTAYKYKVPGAADRYLEGPLTPKATAPDNKADNLLLIKAEDLPADKDGVAVGYSSASFSASANTVQRIDVKMRVENISGYGANLVLKSGDKEVATIQRITDTNDGSFALYAGDGYMTYTFFVQTGDSSLSDLSLEIWLGMYDKDRNMSKLSAGTIYVSEVTMTQLNEMTTDDEGNEVADETSLSGARADFASRCREYKNVFNVSKRIPFFACYSTYGSTIGGAYNIYDDGAVKTSYNWSLGTVLSNAADSDDAVSFGYYDLSSKDDSVLPENYTKEGTSSDDALVITNKTAAHSEVTGDVTYTLDGDSYYRLTVTAQVYIPVKQASADYKGAYIGIDETEYYIDDIKSTVNDKGEGVFRTFDLYIHTDGTAPSETEDSTSTDATTRTITIAFGIGGTDLGERAVGTMIVSGITVTQIDSTTFNDANDRVQNSGATAGKYEGIADYTGGETDDAEEEDEDEDIGSTDASGNNWYIYISVVLAVVIVIAVIAAIVRYVALKKKRSGERSPSERHSYDREITLVRQHKALVENETADEASGYDAFDEDIEDRIATMQAIAEAEALAGENAAANAENAPEATESDQSPAPEEQSDEAAGTDEAPATESEQPADAEQPAESEQPAETEQPAEETTDVEAEAAPAEQTEAVEEPVSEEQSAEEEEEYRYSDEIVDFTPSEDRRREIEAAKAEKARIKAEKEAARKAEENARARLEAERKEATRRYNKWDDFED</sequence>
<dbReference type="Gene3D" id="2.60.120.260">
    <property type="entry name" value="Galactose-binding domain-like"/>
    <property type="match status" value="1"/>
</dbReference>
<accession>A0A9D1TRL7</accession>
<feature type="compositionally biased region" description="Acidic residues" evidence="1">
    <location>
        <begin position="1070"/>
        <end position="1084"/>
    </location>
</feature>
<keyword evidence="2" id="KW-1133">Transmembrane helix</keyword>
<feature type="region of interest" description="Disordered" evidence="1">
    <location>
        <begin position="1324"/>
        <end position="1348"/>
    </location>
</feature>
<feature type="region of interest" description="Disordered" evidence="1">
    <location>
        <begin position="1057"/>
        <end position="1086"/>
    </location>
</feature>
<feature type="transmembrane region" description="Helical" evidence="2">
    <location>
        <begin position="1093"/>
        <end position="1118"/>
    </location>
</feature>
<keyword evidence="2" id="KW-0812">Transmembrane</keyword>
<name>A0A9D1TRL7_9FIRM</name>
<evidence type="ECO:0000313" key="4">
    <source>
        <dbReference type="Proteomes" id="UP000823990"/>
    </source>
</evidence>
<evidence type="ECO:0000256" key="1">
    <source>
        <dbReference type="SAM" id="MobiDB-lite"/>
    </source>
</evidence>
<reference evidence="3" key="2">
    <citation type="submission" date="2021-04" db="EMBL/GenBank/DDBJ databases">
        <authorList>
            <person name="Gilroy R."/>
        </authorList>
    </citation>
    <scope>NUCLEOTIDE SEQUENCE</scope>
    <source>
        <strain evidence="3">12435</strain>
    </source>
</reference>
<feature type="compositionally biased region" description="Acidic residues" evidence="1">
    <location>
        <begin position="1264"/>
        <end position="1281"/>
    </location>
</feature>
<proteinExistence type="predicted"/>
<dbReference type="Proteomes" id="UP000823990">
    <property type="component" value="Unassembled WGS sequence"/>
</dbReference>
<feature type="region of interest" description="Disordered" evidence="1">
    <location>
        <begin position="1186"/>
        <end position="1303"/>
    </location>
</feature>
<feature type="compositionally biased region" description="Basic and acidic residues" evidence="1">
    <location>
        <begin position="1294"/>
        <end position="1303"/>
    </location>
</feature>